<comment type="caution">
    <text evidence="1">The sequence shown here is derived from an EMBL/GenBank/DDBJ whole genome shotgun (WGS) entry which is preliminary data.</text>
</comment>
<evidence type="ECO:0000313" key="1">
    <source>
        <dbReference type="EMBL" id="KAJ3803715.1"/>
    </source>
</evidence>
<sequence length="77" mass="9313">IPQYIGKWFPRNDRDELRLQYILMMLCILKPWQTFNDLLEGGTIPNQAWLKFLQESNGKYDAFIENVQYFYRCSDQS</sequence>
<dbReference type="EMBL" id="MU796931">
    <property type="protein sequence ID" value="KAJ3803715.1"/>
    <property type="molecule type" value="Genomic_DNA"/>
</dbReference>
<name>A0ACC1TGN0_9AGAR</name>
<evidence type="ECO:0000313" key="2">
    <source>
        <dbReference type="Proteomes" id="UP001163835"/>
    </source>
</evidence>
<gene>
    <name evidence="1" type="ORF">F5876DRAFT_19228</name>
</gene>
<reference evidence="1" key="1">
    <citation type="submission" date="2022-09" db="EMBL/GenBank/DDBJ databases">
        <title>A Global Phylogenomic Analysis of the Shiitake Genus Lentinula.</title>
        <authorList>
            <consortium name="DOE Joint Genome Institute"/>
            <person name="Sierra-Patev S."/>
            <person name="Min B."/>
            <person name="Naranjo-Ortiz M."/>
            <person name="Looney B."/>
            <person name="Konkel Z."/>
            <person name="Slot J.C."/>
            <person name="Sakamoto Y."/>
            <person name="Steenwyk J.L."/>
            <person name="Rokas A."/>
            <person name="Carro J."/>
            <person name="Camarero S."/>
            <person name="Ferreira P."/>
            <person name="Molpeceres G."/>
            <person name="Ruiz-Duenas F.J."/>
            <person name="Serrano A."/>
            <person name="Henrissat B."/>
            <person name="Drula E."/>
            <person name="Hughes K.W."/>
            <person name="Mata J.L."/>
            <person name="Ishikawa N.K."/>
            <person name="Vargas-Isla R."/>
            <person name="Ushijima S."/>
            <person name="Smith C.A."/>
            <person name="Ahrendt S."/>
            <person name="Andreopoulos W."/>
            <person name="He G."/>
            <person name="Labutti K."/>
            <person name="Lipzen A."/>
            <person name="Ng V."/>
            <person name="Riley R."/>
            <person name="Sandor L."/>
            <person name="Barry K."/>
            <person name="Martinez A.T."/>
            <person name="Xiao Y."/>
            <person name="Gibbons J.G."/>
            <person name="Terashima K."/>
            <person name="Grigoriev I.V."/>
            <person name="Hibbett D.S."/>
        </authorList>
    </citation>
    <scope>NUCLEOTIDE SEQUENCE</scope>
    <source>
        <strain evidence="1">TMI1499</strain>
    </source>
</reference>
<protein>
    <submittedName>
        <fullName evidence="1">Uncharacterized protein</fullName>
    </submittedName>
</protein>
<accession>A0ACC1TGN0</accession>
<dbReference type="Proteomes" id="UP001163835">
    <property type="component" value="Unassembled WGS sequence"/>
</dbReference>
<organism evidence="1 2">
    <name type="scientific">Lentinula aff. lateritia</name>
    <dbReference type="NCBI Taxonomy" id="2804960"/>
    <lineage>
        <taxon>Eukaryota</taxon>
        <taxon>Fungi</taxon>
        <taxon>Dikarya</taxon>
        <taxon>Basidiomycota</taxon>
        <taxon>Agaricomycotina</taxon>
        <taxon>Agaricomycetes</taxon>
        <taxon>Agaricomycetidae</taxon>
        <taxon>Agaricales</taxon>
        <taxon>Marasmiineae</taxon>
        <taxon>Omphalotaceae</taxon>
        <taxon>Lentinula</taxon>
    </lineage>
</organism>
<proteinExistence type="predicted"/>
<keyword evidence="2" id="KW-1185">Reference proteome</keyword>
<feature type="non-terminal residue" evidence="1">
    <location>
        <position position="77"/>
    </location>
</feature>
<feature type="non-terminal residue" evidence="1">
    <location>
        <position position="1"/>
    </location>
</feature>